<keyword evidence="1" id="KW-0378">Hydrolase</keyword>
<dbReference type="InterPro" id="IPR003610">
    <property type="entry name" value="CBM5/12"/>
</dbReference>
<evidence type="ECO:0000259" key="2">
    <source>
        <dbReference type="Pfam" id="PF02839"/>
    </source>
</evidence>
<protein>
    <submittedName>
        <fullName evidence="3">Alpha-amylase</fullName>
    </submittedName>
</protein>
<dbReference type="CDD" id="cd12214">
    <property type="entry name" value="ChiA1_BD"/>
    <property type="match status" value="1"/>
</dbReference>
<dbReference type="GO" id="GO:0004553">
    <property type="term" value="F:hydrolase activity, hydrolyzing O-glycosyl compounds"/>
    <property type="evidence" value="ECO:0007669"/>
    <property type="project" value="InterPro"/>
</dbReference>
<dbReference type="SUPFAM" id="SSF51055">
    <property type="entry name" value="Carbohydrate binding domain"/>
    <property type="match status" value="1"/>
</dbReference>
<comment type="caution">
    <text evidence="3">The sequence shown here is derived from an EMBL/GenBank/DDBJ whole genome shotgun (WGS) entry which is preliminary data.</text>
</comment>
<dbReference type="Gene3D" id="2.10.10.20">
    <property type="entry name" value="Carbohydrate-binding module superfamily 5/12"/>
    <property type="match status" value="2"/>
</dbReference>
<reference evidence="3" key="2">
    <citation type="submission" date="2021-04" db="EMBL/GenBank/DDBJ databases">
        <authorList>
            <person name="Gilroy R."/>
        </authorList>
    </citation>
    <scope>NUCLEOTIDE SEQUENCE</scope>
    <source>
        <strain evidence="3">CHK186-1790</strain>
    </source>
</reference>
<sequence length="154" mass="16816">MRATQMARGVILYEKDQEDYRRADMERLAALQAQALDDTQAAQVSSLFPVWEAGVPYAAGARVSDGAGRLYKVVQAHTSQADWPMESTPSLYTPLGVTVEDPEALPEWVQPTGAQDAYQKGDRVIYQGAVWESLLDGNVWAPDAYPAGWAQAVG</sequence>
<dbReference type="InterPro" id="IPR036573">
    <property type="entry name" value="CBM_sf_5/12"/>
</dbReference>
<feature type="domain" description="Chitin-binding type-3" evidence="2">
    <location>
        <begin position="51"/>
        <end position="92"/>
    </location>
</feature>
<evidence type="ECO:0000313" key="4">
    <source>
        <dbReference type="Proteomes" id="UP000823882"/>
    </source>
</evidence>
<organism evidence="3 4">
    <name type="scientific">Candidatus Intestinimonas pullistercoris</name>
    <dbReference type="NCBI Taxonomy" id="2838623"/>
    <lineage>
        <taxon>Bacteria</taxon>
        <taxon>Bacillati</taxon>
        <taxon>Bacillota</taxon>
        <taxon>Clostridia</taxon>
        <taxon>Eubacteriales</taxon>
        <taxon>Intestinimonas</taxon>
    </lineage>
</organism>
<dbReference type="Pfam" id="PF02839">
    <property type="entry name" value="CBM_5_12"/>
    <property type="match status" value="1"/>
</dbReference>
<dbReference type="GO" id="GO:0005576">
    <property type="term" value="C:extracellular region"/>
    <property type="evidence" value="ECO:0007669"/>
    <property type="project" value="InterPro"/>
</dbReference>
<dbReference type="GO" id="GO:0005975">
    <property type="term" value="P:carbohydrate metabolic process"/>
    <property type="evidence" value="ECO:0007669"/>
    <property type="project" value="InterPro"/>
</dbReference>
<dbReference type="GO" id="GO:0030246">
    <property type="term" value="F:carbohydrate binding"/>
    <property type="evidence" value="ECO:0007669"/>
    <property type="project" value="InterPro"/>
</dbReference>
<name>A0A9D2SZ19_9FIRM</name>
<proteinExistence type="predicted"/>
<reference evidence="3" key="1">
    <citation type="journal article" date="2021" name="PeerJ">
        <title>Extensive microbial diversity within the chicken gut microbiome revealed by metagenomics and culture.</title>
        <authorList>
            <person name="Gilroy R."/>
            <person name="Ravi A."/>
            <person name="Getino M."/>
            <person name="Pursley I."/>
            <person name="Horton D.L."/>
            <person name="Alikhan N.F."/>
            <person name="Baker D."/>
            <person name="Gharbi K."/>
            <person name="Hall N."/>
            <person name="Watson M."/>
            <person name="Adriaenssens E.M."/>
            <person name="Foster-Nyarko E."/>
            <person name="Jarju S."/>
            <person name="Secka A."/>
            <person name="Antonio M."/>
            <person name="Oren A."/>
            <person name="Chaudhuri R.R."/>
            <person name="La Ragione R."/>
            <person name="Hildebrand F."/>
            <person name="Pallen M.J."/>
        </authorList>
    </citation>
    <scope>NUCLEOTIDE SEQUENCE</scope>
    <source>
        <strain evidence="3">CHK186-1790</strain>
    </source>
</reference>
<evidence type="ECO:0000256" key="1">
    <source>
        <dbReference type="ARBA" id="ARBA00022801"/>
    </source>
</evidence>
<dbReference type="EMBL" id="DWWJ01000103">
    <property type="protein sequence ID" value="HJC41053.1"/>
    <property type="molecule type" value="Genomic_DNA"/>
</dbReference>
<dbReference type="AlphaFoldDB" id="A0A9D2SZ19"/>
<evidence type="ECO:0000313" key="3">
    <source>
        <dbReference type="EMBL" id="HJC41053.1"/>
    </source>
</evidence>
<accession>A0A9D2SZ19</accession>
<gene>
    <name evidence="3" type="ORF">H9701_05820</name>
</gene>
<dbReference type="Proteomes" id="UP000823882">
    <property type="component" value="Unassembled WGS sequence"/>
</dbReference>